<evidence type="ECO:0000256" key="4">
    <source>
        <dbReference type="ARBA" id="ARBA00023136"/>
    </source>
</evidence>
<feature type="transmembrane region" description="Helical" evidence="5">
    <location>
        <begin position="44"/>
        <end position="65"/>
    </location>
</feature>
<keyword evidence="3 5" id="KW-1133">Transmembrane helix</keyword>
<dbReference type="InterPro" id="IPR003689">
    <property type="entry name" value="ZIP"/>
</dbReference>
<feature type="transmembrane region" description="Helical" evidence="5">
    <location>
        <begin position="110"/>
        <end position="133"/>
    </location>
</feature>
<gene>
    <name evidence="6" type="ORF">SAMN05421730_101962</name>
</gene>
<dbReference type="GO" id="GO:0005385">
    <property type="term" value="F:zinc ion transmembrane transporter activity"/>
    <property type="evidence" value="ECO:0007669"/>
    <property type="project" value="TreeGrafter"/>
</dbReference>
<evidence type="ECO:0000256" key="2">
    <source>
        <dbReference type="ARBA" id="ARBA00022692"/>
    </source>
</evidence>
<evidence type="ECO:0000313" key="7">
    <source>
        <dbReference type="Proteomes" id="UP000199315"/>
    </source>
</evidence>
<organism evidence="6 7">
    <name type="scientific">Anaerobium acetethylicum</name>
    <dbReference type="NCBI Taxonomy" id="1619234"/>
    <lineage>
        <taxon>Bacteria</taxon>
        <taxon>Bacillati</taxon>
        <taxon>Bacillota</taxon>
        <taxon>Clostridia</taxon>
        <taxon>Lachnospirales</taxon>
        <taxon>Lachnospiraceae</taxon>
        <taxon>Anaerobium</taxon>
    </lineage>
</organism>
<dbReference type="Proteomes" id="UP000199315">
    <property type="component" value="Unassembled WGS sequence"/>
</dbReference>
<feature type="transmembrane region" description="Helical" evidence="5">
    <location>
        <begin position="140"/>
        <end position="157"/>
    </location>
</feature>
<comment type="subcellular location">
    <subcellularLocation>
        <location evidence="1">Membrane</location>
        <topology evidence="1">Multi-pass membrane protein</topology>
    </subcellularLocation>
</comment>
<evidence type="ECO:0000313" key="6">
    <source>
        <dbReference type="EMBL" id="SCP98359.1"/>
    </source>
</evidence>
<dbReference type="AlphaFoldDB" id="A0A1D3TVZ2"/>
<dbReference type="PANTHER" id="PTHR11040:SF205">
    <property type="entry name" value="ZINC TRANSPORTER ZUPT"/>
    <property type="match status" value="1"/>
</dbReference>
<keyword evidence="4 5" id="KW-0472">Membrane</keyword>
<feature type="transmembrane region" description="Helical" evidence="5">
    <location>
        <begin position="77"/>
        <end position="98"/>
    </location>
</feature>
<name>A0A1D3TVZ2_9FIRM</name>
<dbReference type="EMBL" id="FMKA01000019">
    <property type="protein sequence ID" value="SCP98359.1"/>
    <property type="molecule type" value="Genomic_DNA"/>
</dbReference>
<dbReference type="GO" id="GO:0016020">
    <property type="term" value="C:membrane"/>
    <property type="evidence" value="ECO:0007669"/>
    <property type="project" value="UniProtKB-SubCell"/>
</dbReference>
<proteinExistence type="predicted"/>
<keyword evidence="7" id="KW-1185">Reference proteome</keyword>
<accession>A0A1D3TVZ2</accession>
<evidence type="ECO:0000256" key="1">
    <source>
        <dbReference type="ARBA" id="ARBA00004141"/>
    </source>
</evidence>
<evidence type="ECO:0000256" key="5">
    <source>
        <dbReference type="SAM" id="Phobius"/>
    </source>
</evidence>
<protein>
    <submittedName>
        <fullName evidence="6">Zinc transporter, ZIP family</fullName>
    </submittedName>
</protein>
<dbReference type="OrthoDB" id="9787346at2"/>
<reference evidence="6 7" key="1">
    <citation type="submission" date="2016-09" db="EMBL/GenBank/DDBJ databases">
        <authorList>
            <person name="Capua I."/>
            <person name="De Benedictis P."/>
            <person name="Joannis T."/>
            <person name="Lombin L.H."/>
            <person name="Cattoli G."/>
        </authorList>
    </citation>
    <scope>NUCLEOTIDE SEQUENCE [LARGE SCALE GENOMIC DNA]</scope>
    <source>
        <strain evidence="6 7">GluBS11</strain>
    </source>
</reference>
<keyword evidence="2 5" id="KW-0812">Transmembrane</keyword>
<dbReference type="Pfam" id="PF02535">
    <property type="entry name" value="Zip"/>
    <property type="match status" value="1"/>
</dbReference>
<dbReference type="NCBIfam" id="NF003243">
    <property type="entry name" value="PRK04201.1"/>
    <property type="match status" value="1"/>
</dbReference>
<sequence length="192" mass="20893">MLSFFGGMLLIAIIDKLVPPYKNPHESHNMEEIKNYCDRESNLKLLRVGLFTAIVIAIHNFPEGMATFVSAMQQPKLGIAIALAIAIHNIPEGIAVAIPVYCATGSRKKAMAWSVASGLAEPLGAMIAYSMFYRILDDKVFGLLFAAVAGIMVFISLDELLPTAREYGEHHLSIYGLIAGMIIMAVSLIVLI</sequence>
<dbReference type="PANTHER" id="PTHR11040">
    <property type="entry name" value="ZINC/IRON TRANSPORTER"/>
    <property type="match status" value="1"/>
</dbReference>
<evidence type="ECO:0000256" key="3">
    <source>
        <dbReference type="ARBA" id="ARBA00022989"/>
    </source>
</evidence>
<dbReference type="RefSeq" id="WP_091235320.1">
    <property type="nucleotide sequence ID" value="NZ_FMKA01000019.1"/>
</dbReference>
<dbReference type="STRING" id="1619234.SAMN05421730_101962"/>
<feature type="transmembrane region" description="Helical" evidence="5">
    <location>
        <begin position="172"/>
        <end position="191"/>
    </location>
</feature>